<dbReference type="InterPro" id="IPR009279">
    <property type="entry name" value="Portal_Mu"/>
</dbReference>
<evidence type="ECO:0000313" key="2">
    <source>
        <dbReference type="EMBL" id="QPJ61692.1"/>
    </source>
</evidence>
<feature type="region of interest" description="Disordered" evidence="1">
    <location>
        <begin position="306"/>
        <end position="331"/>
    </location>
</feature>
<accession>A0A7T0BVQ1</accession>
<name>A0A7T0BVQ1_9BACT</name>
<evidence type="ECO:0000313" key="3">
    <source>
        <dbReference type="Proteomes" id="UP000594688"/>
    </source>
</evidence>
<dbReference type="Pfam" id="PF06074">
    <property type="entry name" value="Portal_Mu"/>
    <property type="match status" value="1"/>
</dbReference>
<gene>
    <name evidence="2" type="ORF">G3M70_07245</name>
</gene>
<organism evidence="2 3">
    <name type="scientific">Candidatus Nitronauta litoralis</name>
    <dbReference type="NCBI Taxonomy" id="2705533"/>
    <lineage>
        <taxon>Bacteria</taxon>
        <taxon>Pseudomonadati</taxon>
        <taxon>Nitrospinota/Tectimicrobiota group</taxon>
        <taxon>Nitrospinota</taxon>
        <taxon>Nitrospinia</taxon>
        <taxon>Nitrospinales</taxon>
        <taxon>Nitrospinaceae</taxon>
        <taxon>Candidatus Nitronauta</taxon>
    </lineage>
</organism>
<proteinExistence type="predicted"/>
<evidence type="ECO:0000256" key="1">
    <source>
        <dbReference type="SAM" id="MobiDB-lite"/>
    </source>
</evidence>
<dbReference type="Proteomes" id="UP000594688">
    <property type="component" value="Chromosome"/>
</dbReference>
<dbReference type="EMBL" id="CP048685">
    <property type="protein sequence ID" value="QPJ61692.1"/>
    <property type="molecule type" value="Genomic_DNA"/>
</dbReference>
<protein>
    <submittedName>
        <fullName evidence="2">DUF935 domain-containing protein</fullName>
    </submittedName>
</protein>
<dbReference type="AlphaFoldDB" id="A0A7T0BVQ1"/>
<feature type="compositionally biased region" description="Acidic residues" evidence="1">
    <location>
        <begin position="425"/>
        <end position="435"/>
    </location>
</feature>
<reference evidence="2 3" key="1">
    <citation type="submission" date="2020-02" db="EMBL/GenBank/DDBJ databases">
        <title>Genomic and physiological characterization of two novel Nitrospinaceae genera.</title>
        <authorList>
            <person name="Mueller A.J."/>
            <person name="Jung M.-Y."/>
            <person name="Strachan C.R."/>
            <person name="Herbold C.W."/>
            <person name="Kirkegaard R.H."/>
            <person name="Daims H."/>
        </authorList>
    </citation>
    <scope>NUCLEOTIDE SEQUENCE [LARGE SCALE GENOMIC DNA]</scope>
    <source>
        <strain evidence="2">EB</strain>
    </source>
</reference>
<dbReference type="KEGG" id="nli:G3M70_07245"/>
<feature type="region of interest" description="Disordered" evidence="1">
    <location>
        <begin position="406"/>
        <end position="457"/>
    </location>
</feature>
<sequence>MISLFDQFNREIKPEKKPEQDIVSTATIYDNEPGFQSAGLTPLRLGNILREATLGEPLRAMELFEEFEEKDTHLLSVLSKRRGRISGLNYKVEPASQDKKDLEIAEFILEVIEGLPDFEDNIKDITDAIGKGYAGLELCWDLQGSRHVVKNMIRVEPRRFMWRKLSNPPRLLTDSDSVEGVELKPFKFLFHVHKTKSGHATRQGLLRVCSWMYLFKNFGVRDWVKFAEGYGMPMRIGKYPSGAKKDEKDQLIAALRYLASDAAAIIPEGAAIELIEATQKAGSDPYKPLADFANAEISKAVLGQTLTTEQGDKGSRSLGTVHENTEDDLQKDDCEQVSKSIRRDFIRPLVGFNFGWDVPLPWIHFEYESEEDLLAEAQRYKTHLESGVEIPANHYYEKFKIPKPEKGEEVLGGRSPVEQGRKEEPEEEAQEDAEESASKEQFYSATEQPETDDNLQGFLDRLLKEAGQESLIDPVQDLLLSSKSLEEFRDGLLDLYTEIPVDQMGAVIQKAFESSELLGRFESLPDDEKEDA</sequence>